<proteinExistence type="predicted"/>
<dbReference type="RefSeq" id="WP_332078865.1">
    <property type="nucleotide sequence ID" value="NZ_JAZHBM010000003.1"/>
</dbReference>
<protein>
    <submittedName>
        <fullName evidence="3">Uncharacterized protein</fullName>
    </submittedName>
</protein>
<gene>
    <name evidence="3" type="ORF">V3391_13045</name>
</gene>
<keyword evidence="2" id="KW-0732">Signal</keyword>
<evidence type="ECO:0000313" key="4">
    <source>
        <dbReference type="Proteomes" id="UP001358324"/>
    </source>
</evidence>
<feature type="signal peptide" evidence="2">
    <location>
        <begin position="1"/>
        <end position="25"/>
    </location>
</feature>
<keyword evidence="4" id="KW-1185">Reference proteome</keyword>
<comment type="caution">
    <text evidence="3">The sequence shown here is derived from an EMBL/GenBank/DDBJ whole genome shotgun (WGS) entry which is preliminary data.</text>
</comment>
<organism evidence="3 4">
    <name type="scientific">Luteimonas flava</name>
    <dbReference type="NCBI Taxonomy" id="3115822"/>
    <lineage>
        <taxon>Bacteria</taxon>
        <taxon>Pseudomonadati</taxon>
        <taxon>Pseudomonadota</taxon>
        <taxon>Gammaproteobacteria</taxon>
        <taxon>Lysobacterales</taxon>
        <taxon>Lysobacteraceae</taxon>
        <taxon>Luteimonas</taxon>
    </lineage>
</organism>
<feature type="chain" id="PRO_5045412755" evidence="2">
    <location>
        <begin position="26"/>
        <end position="104"/>
    </location>
</feature>
<dbReference type="Proteomes" id="UP001358324">
    <property type="component" value="Unassembled WGS sequence"/>
</dbReference>
<reference evidence="3 4" key="1">
    <citation type="submission" date="2024-01" db="EMBL/GenBank/DDBJ databases">
        <title>Novel species of the genus Luteimonas isolated from rivers.</title>
        <authorList>
            <person name="Lu H."/>
        </authorList>
    </citation>
    <scope>NUCLEOTIDE SEQUENCE [LARGE SCALE GENOMIC DNA]</scope>
    <source>
        <strain evidence="3 4">SMYT11W</strain>
    </source>
</reference>
<accession>A0ABU7WGN1</accession>
<evidence type="ECO:0000313" key="3">
    <source>
        <dbReference type="EMBL" id="MEF3083132.1"/>
    </source>
</evidence>
<feature type="region of interest" description="Disordered" evidence="1">
    <location>
        <begin position="84"/>
        <end position="104"/>
    </location>
</feature>
<name>A0ABU7WGN1_9GAMM</name>
<evidence type="ECO:0000256" key="2">
    <source>
        <dbReference type="SAM" id="SignalP"/>
    </source>
</evidence>
<evidence type="ECO:0000256" key="1">
    <source>
        <dbReference type="SAM" id="MobiDB-lite"/>
    </source>
</evidence>
<dbReference type="EMBL" id="JAZHBM010000003">
    <property type="protein sequence ID" value="MEF3083132.1"/>
    <property type="molecule type" value="Genomic_DNA"/>
</dbReference>
<sequence length="104" mass="10989">MRTPHMILLSILFGGLVVAGAPARASDTPPAAPVGTLATDAASAQATAAEQSEDDRTICTREKPIGSNHTKRVCRKASEMDTLRSDTHGTLRSIARPKGQIRLP</sequence>